<dbReference type="InterPro" id="IPR018094">
    <property type="entry name" value="Thymidylate_kinase"/>
</dbReference>
<comment type="catalytic activity">
    <reaction evidence="10 11">
        <text>dTMP + ATP = dTDP + ADP</text>
        <dbReference type="Rhea" id="RHEA:13517"/>
        <dbReference type="ChEBI" id="CHEBI:30616"/>
        <dbReference type="ChEBI" id="CHEBI:58369"/>
        <dbReference type="ChEBI" id="CHEBI:63528"/>
        <dbReference type="ChEBI" id="CHEBI:456216"/>
        <dbReference type="EC" id="2.7.4.9"/>
    </reaction>
</comment>
<evidence type="ECO:0000256" key="5">
    <source>
        <dbReference type="ARBA" id="ARBA00022727"/>
    </source>
</evidence>
<dbReference type="GO" id="GO:0006235">
    <property type="term" value="P:dTTP biosynthetic process"/>
    <property type="evidence" value="ECO:0007669"/>
    <property type="project" value="UniProtKB-UniRule"/>
</dbReference>
<feature type="domain" description="Thymidylate kinase-like" evidence="12">
    <location>
        <begin position="6"/>
        <end position="182"/>
    </location>
</feature>
<dbReference type="Gene3D" id="3.40.50.300">
    <property type="entry name" value="P-loop containing nucleotide triphosphate hydrolases"/>
    <property type="match status" value="1"/>
</dbReference>
<dbReference type="Proteomes" id="UP001253193">
    <property type="component" value="Unassembled WGS sequence"/>
</dbReference>
<dbReference type="PANTHER" id="PTHR10344">
    <property type="entry name" value="THYMIDYLATE KINASE"/>
    <property type="match status" value="1"/>
</dbReference>
<keyword evidence="8 11" id="KW-0067">ATP-binding</keyword>
<evidence type="ECO:0000256" key="4">
    <source>
        <dbReference type="ARBA" id="ARBA00022679"/>
    </source>
</evidence>
<comment type="function">
    <text evidence="11">Phosphorylation of dTMP to form dTDP in both de novo and salvage pathways of dTTP synthesis.</text>
</comment>
<keyword evidence="5 11" id="KW-0545">Nucleotide biosynthesis</keyword>
<dbReference type="SUPFAM" id="SSF52540">
    <property type="entry name" value="P-loop containing nucleoside triphosphate hydrolases"/>
    <property type="match status" value="1"/>
</dbReference>
<dbReference type="InterPro" id="IPR027417">
    <property type="entry name" value="P-loop_NTPase"/>
</dbReference>
<evidence type="ECO:0000256" key="1">
    <source>
        <dbReference type="ARBA" id="ARBA00009776"/>
    </source>
</evidence>
<comment type="caution">
    <text evidence="11">Lacks conserved residue(s) required for the propagation of feature annotation.</text>
</comment>
<dbReference type="GO" id="GO:0006227">
    <property type="term" value="P:dUDP biosynthetic process"/>
    <property type="evidence" value="ECO:0007669"/>
    <property type="project" value="TreeGrafter"/>
</dbReference>
<dbReference type="NCBIfam" id="TIGR00041">
    <property type="entry name" value="DTMP_kinase"/>
    <property type="match status" value="1"/>
</dbReference>
<evidence type="ECO:0000313" key="14">
    <source>
        <dbReference type="Proteomes" id="UP001253193"/>
    </source>
</evidence>
<evidence type="ECO:0000256" key="3">
    <source>
        <dbReference type="ARBA" id="ARBA00017144"/>
    </source>
</evidence>
<evidence type="ECO:0000256" key="11">
    <source>
        <dbReference type="HAMAP-Rule" id="MF_00165"/>
    </source>
</evidence>
<accession>A0AAW8PYW6</accession>
<dbReference type="GO" id="GO:0004798">
    <property type="term" value="F:dTMP kinase activity"/>
    <property type="evidence" value="ECO:0007669"/>
    <property type="project" value="UniProtKB-UniRule"/>
</dbReference>
<evidence type="ECO:0000259" key="12">
    <source>
        <dbReference type="Pfam" id="PF02223"/>
    </source>
</evidence>
<keyword evidence="6 11" id="KW-0547">Nucleotide-binding</keyword>
<dbReference type="InterPro" id="IPR039430">
    <property type="entry name" value="Thymidylate_kin-like_dom"/>
</dbReference>
<reference evidence="13" key="1">
    <citation type="submission" date="2023-06" db="EMBL/GenBank/DDBJ databases">
        <title>Genomic Diversity of Vibrio spp. and Metagenomic Analysis of Pathogens in Florida Gulf Coastal Waters Following Hurricane Ian.</title>
        <authorList>
            <person name="Brumfield K.D."/>
        </authorList>
    </citation>
    <scope>NUCLEOTIDE SEQUENCE</scope>
    <source>
        <strain evidence="13">WBS2B-138</strain>
    </source>
</reference>
<comment type="caution">
    <text evidence="13">The sequence shown here is derived from an EMBL/GenBank/DDBJ whole genome shotgun (WGS) entry which is preliminary data.</text>
</comment>
<dbReference type="EC" id="2.7.4.9" evidence="2 11"/>
<keyword evidence="7 11" id="KW-0418">Kinase</keyword>
<dbReference type="HAMAP" id="MF_00165">
    <property type="entry name" value="Thymidylate_kinase"/>
    <property type="match status" value="1"/>
</dbReference>
<dbReference type="GO" id="GO:0005829">
    <property type="term" value="C:cytosol"/>
    <property type="evidence" value="ECO:0007669"/>
    <property type="project" value="TreeGrafter"/>
</dbReference>
<evidence type="ECO:0000256" key="9">
    <source>
        <dbReference type="ARBA" id="ARBA00029962"/>
    </source>
</evidence>
<dbReference type="RefSeq" id="WP_311019538.1">
    <property type="nucleotide sequence ID" value="NZ_JAUHGG010000003.1"/>
</dbReference>
<dbReference type="EMBL" id="JAUHGG010000003">
    <property type="protein sequence ID" value="MDS1820761.1"/>
    <property type="molecule type" value="Genomic_DNA"/>
</dbReference>
<gene>
    <name evidence="11 13" type="primary">tmk</name>
    <name evidence="13" type="ORF">QX249_08825</name>
</gene>
<name>A0AAW8PYW6_VIBPH</name>
<organism evidence="13 14">
    <name type="scientific">Vibrio parahaemolyticus</name>
    <dbReference type="NCBI Taxonomy" id="670"/>
    <lineage>
        <taxon>Bacteria</taxon>
        <taxon>Pseudomonadati</taxon>
        <taxon>Pseudomonadota</taxon>
        <taxon>Gammaproteobacteria</taxon>
        <taxon>Vibrionales</taxon>
        <taxon>Vibrionaceae</taxon>
        <taxon>Vibrio</taxon>
    </lineage>
</organism>
<dbReference type="Pfam" id="PF02223">
    <property type="entry name" value="Thymidylate_kin"/>
    <property type="match status" value="1"/>
</dbReference>
<evidence type="ECO:0000256" key="2">
    <source>
        <dbReference type="ARBA" id="ARBA00012980"/>
    </source>
</evidence>
<dbReference type="AlphaFoldDB" id="A0AAW8PYW6"/>
<dbReference type="CDD" id="cd01672">
    <property type="entry name" value="TMPK"/>
    <property type="match status" value="1"/>
</dbReference>
<dbReference type="GO" id="GO:0006233">
    <property type="term" value="P:dTDP biosynthetic process"/>
    <property type="evidence" value="ECO:0007669"/>
    <property type="project" value="InterPro"/>
</dbReference>
<proteinExistence type="inferred from homology"/>
<keyword evidence="4 11" id="KW-0808">Transferase</keyword>
<protein>
    <recommendedName>
        <fullName evidence="3 11">Thymidylate kinase</fullName>
        <ecNumber evidence="2 11">2.7.4.9</ecNumber>
    </recommendedName>
    <alternativeName>
        <fullName evidence="9 11">dTMP kinase</fullName>
    </alternativeName>
</protein>
<evidence type="ECO:0000256" key="10">
    <source>
        <dbReference type="ARBA" id="ARBA00048743"/>
    </source>
</evidence>
<comment type="similarity">
    <text evidence="1 11">Belongs to the thymidylate kinase family.</text>
</comment>
<dbReference type="GO" id="GO:0005524">
    <property type="term" value="F:ATP binding"/>
    <property type="evidence" value="ECO:0007669"/>
    <property type="project" value="UniProtKB-UniRule"/>
</dbReference>
<sequence>MLVICEGLDGSFKTTFCEKLTTKLLEAGVSAEMGRQPGGTEYAEEIRKLIKSESISAKERLTIYSESMLFLAARSQIYEMKILPAIAEGKVFVSDRCNLSTIAYQSFKGANEDYLTKLIRMAPWFTLADIMFVIQIPSTLAEKRIKSRGEPSDYLEKRLSHCEQVYRNYDHSMLSKKTIIINGLDEDGNEVTSDEMAETAFKKLMETLGINK</sequence>
<dbReference type="PROSITE" id="PS01331">
    <property type="entry name" value="THYMIDYLATE_KINASE"/>
    <property type="match status" value="1"/>
</dbReference>
<dbReference type="PANTHER" id="PTHR10344:SF4">
    <property type="entry name" value="UMP-CMP KINASE 2, MITOCHONDRIAL"/>
    <property type="match status" value="1"/>
</dbReference>
<evidence type="ECO:0000313" key="13">
    <source>
        <dbReference type="EMBL" id="MDS1820761.1"/>
    </source>
</evidence>
<evidence type="ECO:0000256" key="6">
    <source>
        <dbReference type="ARBA" id="ARBA00022741"/>
    </source>
</evidence>
<dbReference type="InterPro" id="IPR018095">
    <property type="entry name" value="Thymidylate_kin_CS"/>
</dbReference>
<evidence type="ECO:0000256" key="8">
    <source>
        <dbReference type="ARBA" id="ARBA00022840"/>
    </source>
</evidence>
<evidence type="ECO:0000256" key="7">
    <source>
        <dbReference type="ARBA" id="ARBA00022777"/>
    </source>
</evidence>